<protein>
    <submittedName>
        <fullName evidence="1">Uncharacterized protein</fullName>
    </submittedName>
</protein>
<evidence type="ECO:0000313" key="1">
    <source>
        <dbReference type="EMBL" id="QNO12705.1"/>
    </source>
</evidence>
<reference evidence="2" key="1">
    <citation type="submission" date="2020-08" db="EMBL/GenBank/DDBJ databases">
        <authorList>
            <person name="Hillin M.J."/>
            <person name="Beth T.W."/>
            <person name="Collman T.N."/>
            <person name="Davis R.E."/>
            <person name="Dobesh B.I."/>
            <person name="Johnson A.L."/>
            <person name="Lewis B.M."/>
            <person name="Suarez T.R."/>
            <person name="Villa E.C."/>
            <person name="Walker J.R."/>
            <person name="Labonte J.M."/>
            <person name="Butela K.A."/>
            <person name="Garlena R.A."/>
            <person name="Russell D.A."/>
            <person name="Pope W.H."/>
            <person name="Jacobs-Sera D."/>
            <person name="Hatfull G.F."/>
        </authorList>
    </citation>
    <scope>NUCLEOTIDE SEQUENCE [LARGE SCALE GENOMIC DNA]</scope>
</reference>
<sequence>MTREEAFEKCPADAYVEFYGGRWLIVPYEPVAQPEFFVCDPRRLLS</sequence>
<evidence type="ECO:0000313" key="2">
    <source>
        <dbReference type="Proteomes" id="UP000516204"/>
    </source>
</evidence>
<proteinExistence type="predicted"/>
<accession>A0A7G9W242</accession>
<name>A0A7G9W242_9CAUD</name>
<gene>
    <name evidence="1" type="primary">46</name>
    <name evidence="1" type="ORF">SEA_TWEETY19_46</name>
</gene>
<dbReference type="KEGG" id="vg:77954831"/>
<organism evidence="1 2">
    <name type="scientific">Arthrobacter phage Tweety19</name>
    <dbReference type="NCBI Taxonomy" id="2768133"/>
    <lineage>
        <taxon>Viruses</taxon>
        <taxon>Duplodnaviria</taxon>
        <taxon>Heunggongvirae</taxon>
        <taxon>Uroviricota</taxon>
        <taxon>Caudoviricetes</taxon>
        <taxon>Casidaviridae</taxon>
        <taxon>Galvastonvirus</taxon>
        <taxon>Galvastonvirus tweety19</taxon>
    </lineage>
</organism>
<dbReference type="RefSeq" id="YP_010678436.1">
    <property type="nucleotide sequence ID" value="NC_071035.1"/>
</dbReference>
<keyword evidence="2" id="KW-1185">Reference proteome</keyword>
<dbReference type="GeneID" id="77954831"/>
<dbReference type="Proteomes" id="UP000516204">
    <property type="component" value="Segment"/>
</dbReference>
<dbReference type="EMBL" id="MT897906">
    <property type="protein sequence ID" value="QNO12705.1"/>
    <property type="molecule type" value="Genomic_DNA"/>
</dbReference>